<keyword evidence="1" id="KW-0812">Transmembrane</keyword>
<comment type="caution">
    <text evidence="3">The sequence shown here is derived from an EMBL/GenBank/DDBJ whole genome shotgun (WGS) entry which is preliminary data.</text>
</comment>
<feature type="transmembrane region" description="Helical" evidence="1">
    <location>
        <begin position="15"/>
        <end position="37"/>
    </location>
</feature>
<keyword evidence="1" id="KW-0472">Membrane</keyword>
<proteinExistence type="predicted"/>
<evidence type="ECO:0000313" key="3">
    <source>
        <dbReference type="EMBL" id="KAL0950351.1"/>
    </source>
</evidence>
<keyword evidence="1" id="KW-1133">Transmembrane helix</keyword>
<name>A0ABR3J4K6_9AGAR</name>
<evidence type="ECO:0000256" key="1">
    <source>
        <dbReference type="SAM" id="Phobius"/>
    </source>
</evidence>
<dbReference type="Pfam" id="PF20152">
    <property type="entry name" value="DUF6534"/>
    <property type="match status" value="1"/>
</dbReference>
<gene>
    <name evidence="3" type="ORF">HGRIS_010319</name>
</gene>
<dbReference type="EMBL" id="JASNQZ010000012">
    <property type="protein sequence ID" value="KAL0950351.1"/>
    <property type="molecule type" value="Genomic_DNA"/>
</dbReference>
<keyword evidence="4" id="KW-1185">Reference proteome</keyword>
<dbReference type="Proteomes" id="UP001556367">
    <property type="component" value="Unassembled WGS sequence"/>
</dbReference>
<dbReference type="InterPro" id="IPR045339">
    <property type="entry name" value="DUF6534"/>
</dbReference>
<evidence type="ECO:0000259" key="2">
    <source>
        <dbReference type="Pfam" id="PF20152"/>
    </source>
</evidence>
<reference evidence="4" key="1">
    <citation type="submission" date="2024-06" db="EMBL/GenBank/DDBJ databases">
        <title>Multi-omics analyses provide insights into the biosynthesis of the anticancer antibiotic pleurotin in Hohenbuehelia grisea.</title>
        <authorList>
            <person name="Weaver J.A."/>
            <person name="Alberti F."/>
        </authorList>
    </citation>
    <scope>NUCLEOTIDE SEQUENCE [LARGE SCALE GENOMIC DNA]</scope>
    <source>
        <strain evidence="4">T-177</strain>
    </source>
</reference>
<protein>
    <recommendedName>
        <fullName evidence="2">DUF6534 domain-containing protein</fullName>
    </recommendedName>
</protein>
<accession>A0ABR3J4K6</accession>
<feature type="transmembrane region" description="Helical" evidence="1">
    <location>
        <begin position="57"/>
        <end position="81"/>
    </location>
</feature>
<feature type="domain" description="DUF6534" evidence="2">
    <location>
        <begin position="25"/>
        <end position="94"/>
    </location>
</feature>
<evidence type="ECO:0000313" key="4">
    <source>
        <dbReference type="Proteomes" id="UP001556367"/>
    </source>
</evidence>
<organism evidence="3 4">
    <name type="scientific">Hohenbuehelia grisea</name>
    <dbReference type="NCBI Taxonomy" id="104357"/>
    <lineage>
        <taxon>Eukaryota</taxon>
        <taxon>Fungi</taxon>
        <taxon>Dikarya</taxon>
        <taxon>Basidiomycota</taxon>
        <taxon>Agaricomycotina</taxon>
        <taxon>Agaricomycetes</taxon>
        <taxon>Agaricomycetidae</taxon>
        <taxon>Agaricales</taxon>
        <taxon>Pleurotineae</taxon>
        <taxon>Pleurotaceae</taxon>
        <taxon>Hohenbuehelia</taxon>
    </lineage>
</organism>
<sequence>MFTMSLSEWVGRFNWIIGTSLVIGAVVDIAVCAGLCLALLKERRASFTRTTRLVDRIILLTIQTGVITSILTVVVTIRALLEPANFVWVAVYMCLTRGRES</sequence>